<keyword evidence="10" id="KW-1185">Reference proteome</keyword>
<evidence type="ECO:0000313" key="9">
    <source>
        <dbReference type="EMBL" id="WED43794.1"/>
    </source>
</evidence>
<keyword evidence="7" id="KW-1006">Bacterial flagellum protein export</keyword>
<feature type="domain" description="Flagellar assembly protein FliH/Type III secretion system HrpE" evidence="8">
    <location>
        <begin position="69"/>
        <end position="195"/>
    </location>
</feature>
<dbReference type="InterPro" id="IPR051472">
    <property type="entry name" value="T3SS_Stator/FliH"/>
</dbReference>
<evidence type="ECO:0000256" key="7">
    <source>
        <dbReference type="ARBA" id="ARBA00023225"/>
    </source>
</evidence>
<dbReference type="PANTHER" id="PTHR34982:SF1">
    <property type="entry name" value="FLAGELLAR ASSEMBLY PROTEIN FLIH"/>
    <property type="match status" value="1"/>
</dbReference>
<dbReference type="Pfam" id="PF02108">
    <property type="entry name" value="FliH"/>
    <property type="match status" value="1"/>
</dbReference>
<gene>
    <name evidence="9" type="ORF">PXX05_03165</name>
</gene>
<comment type="function">
    <text evidence="1">Needed for flagellar regrowth and assembly.</text>
</comment>
<sequence length="215" mass="25027">MDNDFQPLYEEKDKDAFDVWEFKAPDPEPIIEIDPQEEFAQACERLREEAKKQGYQEGMQLAAEELQLQRQELANCLALLKKPITLLDNDLSYELIQTITWVCEVCIGIELSIHPDKLLLLLDEIKKELPSLREDKQLLMNPEDVQWLLENLDKQQATELSNFLVADENLVRGDFYLKSEFSELDGQLKTRLQQIFKKQLSELQVSQSSQPKDSL</sequence>
<comment type="similarity">
    <text evidence="2">Belongs to the FliH family.</text>
</comment>
<dbReference type="PANTHER" id="PTHR34982">
    <property type="entry name" value="YOP PROTEINS TRANSLOCATION PROTEIN L"/>
    <property type="match status" value="1"/>
</dbReference>
<keyword evidence="4" id="KW-0813">Transport</keyword>
<evidence type="ECO:0000256" key="3">
    <source>
        <dbReference type="ARBA" id="ARBA00016507"/>
    </source>
</evidence>
<name>A0ABY8AVM0_9GAMM</name>
<dbReference type="InterPro" id="IPR018035">
    <property type="entry name" value="Flagellar_FliH/T3SS_HrpE"/>
</dbReference>
<evidence type="ECO:0000256" key="5">
    <source>
        <dbReference type="ARBA" id="ARBA00022795"/>
    </source>
</evidence>
<dbReference type="EMBL" id="CP119078">
    <property type="protein sequence ID" value="WED43794.1"/>
    <property type="molecule type" value="Genomic_DNA"/>
</dbReference>
<keyword evidence="5" id="KW-1005">Bacterial flagellum biogenesis</keyword>
<accession>A0ABY8AVM0</accession>
<organism evidence="9 10">
    <name type="scientific">Legionella cardiaca</name>
    <dbReference type="NCBI Taxonomy" id="1071983"/>
    <lineage>
        <taxon>Bacteria</taxon>
        <taxon>Pseudomonadati</taxon>
        <taxon>Pseudomonadota</taxon>
        <taxon>Gammaproteobacteria</taxon>
        <taxon>Legionellales</taxon>
        <taxon>Legionellaceae</taxon>
        <taxon>Legionella</taxon>
    </lineage>
</organism>
<evidence type="ECO:0000313" key="10">
    <source>
        <dbReference type="Proteomes" id="UP001222087"/>
    </source>
</evidence>
<evidence type="ECO:0000256" key="4">
    <source>
        <dbReference type="ARBA" id="ARBA00022448"/>
    </source>
</evidence>
<keyword evidence="6" id="KW-0653">Protein transport</keyword>
<evidence type="ECO:0000256" key="2">
    <source>
        <dbReference type="ARBA" id="ARBA00006602"/>
    </source>
</evidence>
<protein>
    <recommendedName>
        <fullName evidence="3">Flagellar assembly protein FliH</fullName>
    </recommendedName>
</protein>
<evidence type="ECO:0000259" key="8">
    <source>
        <dbReference type="Pfam" id="PF02108"/>
    </source>
</evidence>
<proteinExistence type="inferred from homology"/>
<evidence type="ECO:0000256" key="1">
    <source>
        <dbReference type="ARBA" id="ARBA00003041"/>
    </source>
</evidence>
<evidence type="ECO:0000256" key="6">
    <source>
        <dbReference type="ARBA" id="ARBA00022927"/>
    </source>
</evidence>
<reference evidence="9 10" key="1">
    <citation type="submission" date="2023-02" db="EMBL/GenBank/DDBJ databases">
        <title>Genome Sequence of L. cardiaca H63T.</title>
        <authorList>
            <person name="Lopez A.E."/>
            <person name="Cianciotto N.P."/>
        </authorList>
    </citation>
    <scope>NUCLEOTIDE SEQUENCE [LARGE SCALE GENOMIC DNA]</scope>
    <source>
        <strain evidence="9 10">H63</strain>
    </source>
</reference>
<dbReference type="Proteomes" id="UP001222087">
    <property type="component" value="Chromosome"/>
</dbReference>
<dbReference type="RefSeq" id="WP_275089608.1">
    <property type="nucleotide sequence ID" value="NZ_CP119078.1"/>
</dbReference>